<feature type="transmembrane region" description="Helical" evidence="8">
    <location>
        <begin position="339"/>
        <end position="359"/>
    </location>
</feature>
<evidence type="ECO:0000256" key="1">
    <source>
        <dbReference type="ARBA" id="ARBA00004141"/>
    </source>
</evidence>
<evidence type="ECO:0000256" key="8">
    <source>
        <dbReference type="SAM" id="Phobius"/>
    </source>
</evidence>
<feature type="transmembrane region" description="Helical" evidence="8">
    <location>
        <begin position="308"/>
        <end position="324"/>
    </location>
</feature>
<dbReference type="InterPro" id="IPR004761">
    <property type="entry name" value="Spore_GerAB"/>
</dbReference>
<dbReference type="PANTHER" id="PTHR34975">
    <property type="entry name" value="SPORE GERMINATION PROTEIN A2"/>
    <property type="match status" value="1"/>
</dbReference>
<evidence type="ECO:0000256" key="2">
    <source>
        <dbReference type="ARBA" id="ARBA00007998"/>
    </source>
</evidence>
<gene>
    <name evidence="9" type="ORF">COI93_00380</name>
</gene>
<keyword evidence="6 8" id="KW-1133">Transmembrane helix</keyword>
<organism evidence="9 10">
    <name type="scientific">Bacillus cereus</name>
    <dbReference type="NCBI Taxonomy" id="1396"/>
    <lineage>
        <taxon>Bacteria</taxon>
        <taxon>Bacillati</taxon>
        <taxon>Bacillota</taxon>
        <taxon>Bacilli</taxon>
        <taxon>Bacillales</taxon>
        <taxon>Bacillaceae</taxon>
        <taxon>Bacillus</taxon>
        <taxon>Bacillus cereus group</taxon>
    </lineage>
</organism>
<evidence type="ECO:0000256" key="7">
    <source>
        <dbReference type="ARBA" id="ARBA00023136"/>
    </source>
</evidence>
<dbReference type="GO" id="GO:0009847">
    <property type="term" value="P:spore germination"/>
    <property type="evidence" value="ECO:0007669"/>
    <property type="project" value="InterPro"/>
</dbReference>
<evidence type="ECO:0000313" key="9">
    <source>
        <dbReference type="EMBL" id="PFK47891.1"/>
    </source>
</evidence>
<evidence type="ECO:0000256" key="6">
    <source>
        <dbReference type="ARBA" id="ARBA00022989"/>
    </source>
</evidence>
<evidence type="ECO:0000256" key="4">
    <source>
        <dbReference type="ARBA" id="ARBA00022544"/>
    </source>
</evidence>
<accession>A0A2B0MT99</accession>
<dbReference type="PANTHER" id="PTHR34975:SF2">
    <property type="entry name" value="SPORE GERMINATION PROTEIN A2"/>
    <property type="match status" value="1"/>
</dbReference>
<dbReference type="NCBIfam" id="TIGR00912">
    <property type="entry name" value="2A0309"/>
    <property type="match status" value="1"/>
</dbReference>
<keyword evidence="5 8" id="KW-0812">Transmembrane</keyword>
<name>A0A2B0MT99_BACCE</name>
<evidence type="ECO:0000256" key="3">
    <source>
        <dbReference type="ARBA" id="ARBA00022448"/>
    </source>
</evidence>
<comment type="subcellular location">
    <subcellularLocation>
        <location evidence="1">Membrane</location>
        <topology evidence="1">Multi-pass membrane protein</topology>
    </subcellularLocation>
</comment>
<feature type="transmembrane region" description="Helical" evidence="8">
    <location>
        <begin position="119"/>
        <end position="138"/>
    </location>
</feature>
<dbReference type="Gene3D" id="1.20.1740.10">
    <property type="entry name" value="Amino acid/polyamine transporter I"/>
    <property type="match status" value="1"/>
</dbReference>
<feature type="transmembrane region" description="Helical" evidence="8">
    <location>
        <begin position="147"/>
        <end position="167"/>
    </location>
</feature>
<dbReference type="Pfam" id="PF03845">
    <property type="entry name" value="Spore_permease"/>
    <property type="match status" value="1"/>
</dbReference>
<feature type="transmembrane region" description="Helical" evidence="8">
    <location>
        <begin position="40"/>
        <end position="61"/>
    </location>
</feature>
<feature type="transmembrane region" description="Helical" evidence="8">
    <location>
        <begin position="274"/>
        <end position="296"/>
    </location>
</feature>
<comment type="similarity">
    <text evidence="2">Belongs to the amino acid-polyamine-organocation (APC) superfamily. Spore germination protein (SGP) (TC 2.A.3.9) family.</text>
</comment>
<dbReference type="Proteomes" id="UP000242656">
    <property type="component" value="Unassembled WGS sequence"/>
</dbReference>
<dbReference type="AlphaFoldDB" id="A0A2B0MT99"/>
<feature type="transmembrane region" description="Helical" evidence="8">
    <location>
        <begin position="220"/>
        <end position="243"/>
    </location>
</feature>
<evidence type="ECO:0000313" key="10">
    <source>
        <dbReference type="Proteomes" id="UP000242656"/>
    </source>
</evidence>
<feature type="transmembrane region" description="Helical" evidence="8">
    <location>
        <begin position="12"/>
        <end position="34"/>
    </location>
</feature>
<reference evidence="9 10" key="1">
    <citation type="submission" date="2017-09" db="EMBL/GenBank/DDBJ databases">
        <title>Large-scale bioinformatics analysis of Bacillus genomes uncovers conserved roles of natural products in bacterial physiology.</title>
        <authorList>
            <consortium name="Agbiome Team Llc"/>
            <person name="Bleich R.M."/>
            <person name="Grubbs K.J."/>
            <person name="Santa Maria K.C."/>
            <person name="Allen S.E."/>
            <person name="Farag S."/>
            <person name="Shank E.A."/>
            <person name="Bowers A."/>
        </authorList>
    </citation>
    <scope>NUCLEOTIDE SEQUENCE [LARGE SCALE GENOMIC DNA]</scope>
    <source>
        <strain evidence="9 10">AFS083043</strain>
    </source>
</reference>
<dbReference type="EMBL" id="NUWN01000002">
    <property type="protein sequence ID" value="PFK47891.1"/>
    <property type="molecule type" value="Genomic_DNA"/>
</dbReference>
<feature type="transmembrane region" description="Helical" evidence="8">
    <location>
        <begin position="187"/>
        <end position="208"/>
    </location>
</feature>
<keyword evidence="7 8" id="KW-0472">Membrane</keyword>
<dbReference type="GO" id="GO:0016020">
    <property type="term" value="C:membrane"/>
    <property type="evidence" value="ECO:0007669"/>
    <property type="project" value="UniProtKB-SubCell"/>
</dbReference>
<comment type="caution">
    <text evidence="9">The sequence shown here is derived from an EMBL/GenBank/DDBJ whole genome shotgun (WGS) entry which is preliminary data.</text>
</comment>
<keyword evidence="4" id="KW-0309">Germination</keyword>
<sequence>MVENEKINSHQFLTLVILFTIGTTILIIPAVLAAEAKQDAWIASLVGTVIGLFLIWIFNTLVRDFPNMTIVQINEKLFGKWLGKTVSIFFVSMPLLYTSTLFIYNGSFLNIHMMPDTPALALNMLMIIILVMGIRLGIETIARSAEIFLSIFFILFIILVVFLIPQIKFENIQPVFEVETKMILRASLHLITTSSVNSVVLLMIFPALVNQPKEASKSFYIGSIIGGLVVVIITALTVLVLGAETTARQEYPSFILARKIKIGNFIQRIEGTIAIMWFITIYFKMTLYFYASVLGITQILNLKYYRPLVLPLAMIVGVLSIIMYEDVVKQQNFDATVTIAYSLSVGLFLPLIMLIVSIFRRKKQKRQRD</sequence>
<feature type="transmembrane region" description="Helical" evidence="8">
    <location>
        <begin position="81"/>
        <end position="104"/>
    </location>
</feature>
<proteinExistence type="inferred from homology"/>
<protein>
    <submittedName>
        <fullName evidence="9">Spore gernimation protein</fullName>
    </submittedName>
</protein>
<evidence type="ECO:0000256" key="5">
    <source>
        <dbReference type="ARBA" id="ARBA00022692"/>
    </source>
</evidence>
<keyword evidence="3" id="KW-0813">Transport</keyword>